<organism evidence="2 3">
    <name type="scientific">Rhodococcus wratislaviensis NBRC 100605</name>
    <dbReference type="NCBI Taxonomy" id="1219028"/>
    <lineage>
        <taxon>Bacteria</taxon>
        <taxon>Bacillati</taxon>
        <taxon>Actinomycetota</taxon>
        <taxon>Actinomycetes</taxon>
        <taxon>Mycobacteriales</taxon>
        <taxon>Nocardiaceae</taxon>
        <taxon>Rhodococcus</taxon>
    </lineage>
</organism>
<dbReference type="EMBL" id="BAWF01000006">
    <property type="protein sequence ID" value="GAF43179.1"/>
    <property type="molecule type" value="Genomic_DNA"/>
</dbReference>
<evidence type="ECO:0000256" key="1">
    <source>
        <dbReference type="SAM" id="MobiDB-lite"/>
    </source>
</evidence>
<accession>X0PL56</accession>
<feature type="region of interest" description="Disordered" evidence="1">
    <location>
        <begin position="17"/>
        <end position="38"/>
    </location>
</feature>
<dbReference type="AlphaFoldDB" id="X0PL56"/>
<dbReference type="Proteomes" id="UP000019491">
    <property type="component" value="Unassembled WGS sequence"/>
</dbReference>
<evidence type="ECO:0000313" key="2">
    <source>
        <dbReference type="EMBL" id="GAF43179.1"/>
    </source>
</evidence>
<reference evidence="2 3" key="1">
    <citation type="submission" date="2014-02" db="EMBL/GenBank/DDBJ databases">
        <title>Whole genome shotgun sequence of Rhodococcus wratislaviensis NBRC 100605.</title>
        <authorList>
            <person name="Hosoyama A."/>
            <person name="Tsuchikane K."/>
            <person name="Yoshida I."/>
            <person name="Ohji S."/>
            <person name="Ichikawa N."/>
            <person name="Yamazoe A."/>
            <person name="Fujita N."/>
        </authorList>
    </citation>
    <scope>NUCLEOTIDE SEQUENCE [LARGE SCALE GENOMIC DNA]</scope>
    <source>
        <strain evidence="2 3">NBRC 100605</strain>
    </source>
</reference>
<dbReference type="RefSeq" id="WP_037227685.1">
    <property type="nucleotide sequence ID" value="NZ_BAWF01000006.1"/>
</dbReference>
<gene>
    <name evidence="2" type="ORF">RW1_006_00730</name>
</gene>
<evidence type="ECO:0000313" key="3">
    <source>
        <dbReference type="Proteomes" id="UP000019491"/>
    </source>
</evidence>
<sequence length="66" mass="7349">MLTGAGLTIVEVECPRGQTRRRGKSDPPAYIAAGRARGKSDPEIRRSLERYMAREHFRTLNAAVAH</sequence>
<name>X0PL56_RHOWR</name>
<protein>
    <submittedName>
        <fullName evidence="2">Uncharacterized protein</fullName>
    </submittedName>
</protein>
<comment type="caution">
    <text evidence="2">The sequence shown here is derived from an EMBL/GenBank/DDBJ whole genome shotgun (WGS) entry which is preliminary data.</text>
</comment>
<proteinExistence type="predicted"/>
<keyword evidence="3" id="KW-1185">Reference proteome</keyword>